<gene>
    <name evidence="2" type="ORF">RWD45_09305</name>
</gene>
<dbReference type="EMBL" id="JAWDIQ010000001">
    <property type="protein sequence ID" value="MDY0408715.1"/>
    <property type="molecule type" value="Genomic_DNA"/>
</dbReference>
<dbReference type="Proteomes" id="UP001275315">
    <property type="component" value="Unassembled WGS sequence"/>
</dbReference>
<dbReference type="PANTHER" id="PTHR35792:SF1">
    <property type="entry name" value="SLL0268 PROTEIN"/>
    <property type="match status" value="1"/>
</dbReference>
<dbReference type="Pfam" id="PF12732">
    <property type="entry name" value="YtxH"/>
    <property type="match status" value="1"/>
</dbReference>
<organism evidence="2 3">
    <name type="scientific">Paracerasibacillus soli</name>
    <dbReference type="NCBI Taxonomy" id="480284"/>
    <lineage>
        <taxon>Bacteria</taxon>
        <taxon>Bacillati</taxon>
        <taxon>Bacillota</taxon>
        <taxon>Bacilli</taxon>
        <taxon>Bacillales</taxon>
        <taxon>Bacillaceae</taxon>
        <taxon>Paracerasibacillus</taxon>
    </lineage>
</organism>
<keyword evidence="3" id="KW-1185">Reference proteome</keyword>
<dbReference type="Gene3D" id="6.10.140.1430">
    <property type="match status" value="1"/>
</dbReference>
<comment type="caution">
    <text evidence="2">The sequence shown here is derived from an EMBL/GenBank/DDBJ whole genome shotgun (WGS) entry which is preliminary data.</text>
</comment>
<evidence type="ECO:0000313" key="3">
    <source>
        <dbReference type="Proteomes" id="UP001275315"/>
    </source>
</evidence>
<dbReference type="PANTHER" id="PTHR35792">
    <property type="entry name" value="GENERAL STRESS PROTEIN"/>
    <property type="match status" value="1"/>
</dbReference>
<evidence type="ECO:0000256" key="1">
    <source>
        <dbReference type="SAM" id="Phobius"/>
    </source>
</evidence>
<protein>
    <submittedName>
        <fullName evidence="2">YtxH domain-containing protein</fullName>
    </submittedName>
</protein>
<name>A0ABU5CTH3_9BACI</name>
<dbReference type="InterPro" id="IPR024623">
    <property type="entry name" value="YtxH"/>
</dbReference>
<feature type="transmembrane region" description="Helical" evidence="1">
    <location>
        <begin position="13"/>
        <end position="32"/>
    </location>
</feature>
<evidence type="ECO:0000313" key="2">
    <source>
        <dbReference type="EMBL" id="MDY0408715.1"/>
    </source>
</evidence>
<dbReference type="RefSeq" id="WP_320379428.1">
    <property type="nucleotide sequence ID" value="NZ_JAWDIQ010000001.1"/>
</dbReference>
<proteinExistence type="predicted"/>
<keyword evidence="1" id="KW-0472">Membrane</keyword>
<dbReference type="InterPro" id="IPR052928">
    <property type="entry name" value="Desiccation-related_membrane"/>
</dbReference>
<accession>A0ABU5CTH3</accession>
<keyword evidence="1" id="KW-1133">Transmembrane helix</keyword>
<keyword evidence="1" id="KW-0812">Transmembrane</keyword>
<sequence length="114" mass="12538">MGDQKEKLSSKDFVIGTVLGAVAGAGLALLFAPKSGEDLRNDVSQGAMKVMDRANEWKDSVTDGELKERAYTLSMDLKDKAIDKTSQLTKKVAEKTEEITNKATEKVQEFRDKV</sequence>
<reference evidence="2 3" key="1">
    <citation type="submission" date="2023-10" db="EMBL/GenBank/DDBJ databases">
        <title>Virgibacillus soli CC-YMP-6 genome.</title>
        <authorList>
            <person name="Miliotis G."/>
            <person name="Sengupta P."/>
            <person name="Hameed A."/>
            <person name="Chuvochina M."/>
            <person name="Mcdonagh F."/>
            <person name="Simpson A.C."/>
            <person name="Singh N.K."/>
            <person name="Rekha P.D."/>
            <person name="Raman K."/>
            <person name="Hugenholtz P."/>
            <person name="Venkateswaran K."/>
        </authorList>
    </citation>
    <scope>NUCLEOTIDE SEQUENCE [LARGE SCALE GENOMIC DNA]</scope>
    <source>
        <strain evidence="2 3">CC-YMP-6</strain>
    </source>
</reference>